<dbReference type="AlphaFoldDB" id="A2CBS0"/>
<accession>A2CBS0</accession>
<protein>
    <submittedName>
        <fullName evidence="1">Uncharacterized protein</fullName>
    </submittedName>
</protein>
<reference evidence="1 2" key="1">
    <citation type="journal article" date="2007" name="PLoS Genet.">
        <title>Patterns and implications of gene gain and loss in the evolution of Prochlorococcus.</title>
        <authorList>
            <person name="Kettler G.C."/>
            <person name="Martiny A.C."/>
            <person name="Huang K."/>
            <person name="Zucker J."/>
            <person name="Coleman M.L."/>
            <person name="Rodrigue S."/>
            <person name="Chen F."/>
            <person name="Lapidus A."/>
            <person name="Ferriera S."/>
            <person name="Johnson J."/>
            <person name="Steglich C."/>
            <person name="Church G.M."/>
            <person name="Richardson P."/>
            <person name="Chisholm S.W."/>
        </authorList>
    </citation>
    <scope>NUCLEOTIDE SEQUENCE [LARGE SCALE GENOMIC DNA]</scope>
    <source>
        <strain evidence="1 2">MIT 9303</strain>
    </source>
</reference>
<organism evidence="1 2">
    <name type="scientific">Prochlorococcus marinus (strain MIT 9303)</name>
    <dbReference type="NCBI Taxonomy" id="59922"/>
    <lineage>
        <taxon>Bacteria</taxon>
        <taxon>Bacillati</taxon>
        <taxon>Cyanobacteriota</taxon>
        <taxon>Cyanophyceae</taxon>
        <taxon>Synechococcales</taxon>
        <taxon>Prochlorococcaceae</taxon>
        <taxon>Prochlorococcus</taxon>
    </lineage>
</organism>
<gene>
    <name evidence="1" type="ordered locus">P9303_21951</name>
</gene>
<dbReference type="HOGENOM" id="CLU_2790632_0_0_3"/>
<dbReference type="KEGG" id="pmf:P9303_21951"/>
<dbReference type="EMBL" id="CP000554">
    <property type="protein sequence ID" value="ABM78930.1"/>
    <property type="molecule type" value="Genomic_DNA"/>
</dbReference>
<dbReference type="STRING" id="59922.P9303_21951"/>
<proteinExistence type="predicted"/>
<dbReference type="BioCyc" id="PMAR59922:G1G80-1923-MONOMER"/>
<dbReference type="Proteomes" id="UP000002274">
    <property type="component" value="Chromosome"/>
</dbReference>
<sequence length="68" mass="7430">MTTTNAHSPKQVINEASTKAAIIEAAKEFISLQDDQLSSKAKLIQALQEEKQALTYVLIATSSFGFLF</sequence>
<dbReference type="RefSeq" id="WP_011826800.1">
    <property type="nucleotide sequence ID" value="NC_008820.1"/>
</dbReference>
<evidence type="ECO:0000313" key="2">
    <source>
        <dbReference type="Proteomes" id="UP000002274"/>
    </source>
</evidence>
<evidence type="ECO:0000313" key="1">
    <source>
        <dbReference type="EMBL" id="ABM78930.1"/>
    </source>
</evidence>
<name>A2CBS0_PROM3</name>